<evidence type="ECO:0000313" key="1">
    <source>
        <dbReference type="EMBL" id="QRD03796.1"/>
    </source>
</evidence>
<reference evidence="2" key="1">
    <citation type="journal article" date="2021" name="BMC Genomics">
        <title>Chromosome-level genome assembly and manually-curated proteome of model necrotroph Parastagonospora nodorum Sn15 reveals a genome-wide trove of candidate effector homologs, and redundancy of virulence-related functions within an accessory chromosome.</title>
        <authorList>
            <person name="Bertazzoni S."/>
            <person name="Jones D.A.B."/>
            <person name="Phan H.T."/>
            <person name="Tan K.-C."/>
            <person name="Hane J.K."/>
        </authorList>
    </citation>
    <scope>NUCLEOTIDE SEQUENCE [LARGE SCALE GENOMIC DNA]</scope>
    <source>
        <strain evidence="2">SN15 / ATCC MYA-4574 / FGSC 10173)</strain>
    </source>
</reference>
<keyword evidence="2" id="KW-1185">Reference proteome</keyword>
<dbReference type="VEuPathDB" id="FungiDB:JI435_420290"/>
<proteinExistence type="predicted"/>
<accession>A0A7U2FEH9</accession>
<dbReference type="EMBL" id="CP069038">
    <property type="protein sequence ID" value="QRD03796.1"/>
    <property type="molecule type" value="Genomic_DNA"/>
</dbReference>
<protein>
    <submittedName>
        <fullName evidence="1">Uncharacterized protein</fullName>
    </submittedName>
</protein>
<dbReference type="AlphaFoldDB" id="A0A7U2FEH9"/>
<sequence length="61" mass="7614">MYLSVNLSACGHFLSVWVGTKQQLRWEWRLRNPWCWRSPVKHYLRYLRNKLDWGWSWTDTT</sequence>
<gene>
    <name evidence="1" type="ORF">JI435_420290</name>
</gene>
<organism evidence="1 2">
    <name type="scientific">Phaeosphaeria nodorum (strain SN15 / ATCC MYA-4574 / FGSC 10173)</name>
    <name type="common">Glume blotch fungus</name>
    <name type="synonym">Parastagonospora nodorum</name>
    <dbReference type="NCBI Taxonomy" id="321614"/>
    <lineage>
        <taxon>Eukaryota</taxon>
        <taxon>Fungi</taxon>
        <taxon>Dikarya</taxon>
        <taxon>Ascomycota</taxon>
        <taxon>Pezizomycotina</taxon>
        <taxon>Dothideomycetes</taxon>
        <taxon>Pleosporomycetidae</taxon>
        <taxon>Pleosporales</taxon>
        <taxon>Pleosporineae</taxon>
        <taxon>Phaeosphaeriaceae</taxon>
        <taxon>Parastagonospora</taxon>
    </lineage>
</organism>
<name>A0A7U2FEH9_PHANO</name>
<evidence type="ECO:0000313" key="2">
    <source>
        <dbReference type="Proteomes" id="UP000663193"/>
    </source>
</evidence>
<dbReference type="Proteomes" id="UP000663193">
    <property type="component" value="Chromosome 16"/>
</dbReference>